<dbReference type="Proteomes" id="UP000266673">
    <property type="component" value="Unassembled WGS sequence"/>
</dbReference>
<organism evidence="1 2">
    <name type="scientific">Gigaspora rosea</name>
    <dbReference type="NCBI Taxonomy" id="44941"/>
    <lineage>
        <taxon>Eukaryota</taxon>
        <taxon>Fungi</taxon>
        <taxon>Fungi incertae sedis</taxon>
        <taxon>Mucoromycota</taxon>
        <taxon>Glomeromycotina</taxon>
        <taxon>Glomeromycetes</taxon>
        <taxon>Diversisporales</taxon>
        <taxon>Gigasporaceae</taxon>
        <taxon>Gigaspora</taxon>
    </lineage>
</organism>
<evidence type="ECO:0000313" key="2">
    <source>
        <dbReference type="Proteomes" id="UP000266673"/>
    </source>
</evidence>
<sequence length="244" mass="27733">MSSLGYSACAKTVDISKKIQKEHLAKINNYFLEHNNFYVYNIDDYHSIHENRRPDTVSTSTASHFATCVAKPIIECPSVPLVFNGISIHNSANVEAPRICWYLLNQYARIFDLSYSDYQQSQGRIVSNNFDPIELLTIHSYADNIEKRREKERCEFTAPPTAYSTTHPPRPGLCDSCGRSLVDNNGIVFVCGHGYHNDCYGGKCKHCVEFYKKGIFKNVQKFLTRIKKGADTLTKEDLDDNDGK</sequence>
<proteinExistence type="predicted"/>
<dbReference type="AlphaFoldDB" id="A0A397VXM8"/>
<comment type="caution">
    <text evidence="1">The sequence shown here is derived from an EMBL/GenBank/DDBJ whole genome shotgun (WGS) entry which is preliminary data.</text>
</comment>
<dbReference type="OrthoDB" id="8062037at2759"/>
<accession>A0A397VXM8</accession>
<evidence type="ECO:0000313" key="1">
    <source>
        <dbReference type="EMBL" id="RIB26708.1"/>
    </source>
</evidence>
<reference evidence="1 2" key="1">
    <citation type="submission" date="2018-06" db="EMBL/GenBank/DDBJ databases">
        <title>Comparative genomics reveals the genomic features of Rhizophagus irregularis, R. cerebriforme, R. diaphanum and Gigaspora rosea, and their symbiotic lifestyle signature.</title>
        <authorList>
            <person name="Morin E."/>
            <person name="San Clemente H."/>
            <person name="Chen E.C.H."/>
            <person name="De La Providencia I."/>
            <person name="Hainaut M."/>
            <person name="Kuo A."/>
            <person name="Kohler A."/>
            <person name="Murat C."/>
            <person name="Tang N."/>
            <person name="Roy S."/>
            <person name="Loubradou J."/>
            <person name="Henrissat B."/>
            <person name="Grigoriev I.V."/>
            <person name="Corradi N."/>
            <person name="Roux C."/>
            <person name="Martin F.M."/>
        </authorList>
    </citation>
    <scope>NUCLEOTIDE SEQUENCE [LARGE SCALE GENOMIC DNA]</scope>
    <source>
        <strain evidence="1 2">DAOM 194757</strain>
    </source>
</reference>
<protein>
    <submittedName>
        <fullName evidence="1">Uncharacterized protein</fullName>
    </submittedName>
</protein>
<gene>
    <name evidence="1" type="ORF">C2G38_2162653</name>
</gene>
<dbReference type="EMBL" id="QKWP01000126">
    <property type="protein sequence ID" value="RIB26708.1"/>
    <property type="molecule type" value="Genomic_DNA"/>
</dbReference>
<name>A0A397VXM8_9GLOM</name>
<keyword evidence="2" id="KW-1185">Reference proteome</keyword>
<dbReference type="STRING" id="44941.A0A397VXM8"/>